<organism evidence="1 2">
    <name type="scientific">Citrus sinensis</name>
    <name type="common">Sweet orange</name>
    <name type="synonym">Citrus aurantium var. sinensis</name>
    <dbReference type="NCBI Taxonomy" id="2711"/>
    <lineage>
        <taxon>Eukaryota</taxon>
        <taxon>Viridiplantae</taxon>
        <taxon>Streptophyta</taxon>
        <taxon>Embryophyta</taxon>
        <taxon>Tracheophyta</taxon>
        <taxon>Spermatophyta</taxon>
        <taxon>Magnoliopsida</taxon>
        <taxon>eudicotyledons</taxon>
        <taxon>Gunneridae</taxon>
        <taxon>Pentapetalae</taxon>
        <taxon>rosids</taxon>
        <taxon>malvids</taxon>
        <taxon>Sapindales</taxon>
        <taxon>Rutaceae</taxon>
        <taxon>Aurantioideae</taxon>
        <taxon>Citrus</taxon>
    </lineage>
</organism>
<gene>
    <name evidence="1" type="ORF">KPL71_004161</name>
</gene>
<evidence type="ECO:0000313" key="1">
    <source>
        <dbReference type="EMBL" id="KAH9792524.1"/>
    </source>
</evidence>
<accession>A0ACB8N333</accession>
<dbReference type="Proteomes" id="UP000829398">
    <property type="component" value="Chromosome 2"/>
</dbReference>
<reference evidence="2" key="1">
    <citation type="journal article" date="2023" name="Hortic. Res.">
        <title>A chromosome-level phased genome enabling allele-level studies in sweet orange: a case study on citrus Huanglongbing tolerance.</title>
        <authorList>
            <person name="Wu B."/>
            <person name="Yu Q."/>
            <person name="Deng Z."/>
            <person name="Duan Y."/>
            <person name="Luo F."/>
            <person name="Gmitter F. Jr."/>
        </authorList>
    </citation>
    <scope>NUCLEOTIDE SEQUENCE [LARGE SCALE GENOMIC DNA]</scope>
    <source>
        <strain evidence="2">cv. Valencia</strain>
    </source>
</reference>
<proteinExistence type="predicted"/>
<comment type="caution">
    <text evidence="1">The sequence shown here is derived from an EMBL/GenBank/DDBJ whole genome shotgun (WGS) entry which is preliminary data.</text>
</comment>
<dbReference type="EMBL" id="CM039171">
    <property type="protein sequence ID" value="KAH9792524.1"/>
    <property type="molecule type" value="Genomic_DNA"/>
</dbReference>
<evidence type="ECO:0000313" key="2">
    <source>
        <dbReference type="Proteomes" id="UP000829398"/>
    </source>
</evidence>
<name>A0ACB8N333_CITSI</name>
<protein>
    <submittedName>
        <fullName evidence="1">Protein STRUBBELIG-RECEPTOR FAMILY 3</fullName>
    </submittedName>
</protein>
<keyword evidence="2" id="KW-1185">Reference proteome</keyword>
<sequence>MGVKRSNIECKNWKIYANFFVGFVLIWAAGFSCAVTNPNDVAAINSLYAALGSPVLPGWVASAGDPCGESWQGVQCNASDIIAIILNGANLGGELGENLGAFSSIRVIDLSNNHIGGSIPSILPVTMQNFFLSDNQFSGSIPSSLATLTLLTDMSLNNNLLSGEIPDAFQSLTGLINLDLSSNNLSGELPPSLENLSQLTTLHLQNNQLSGTLDVLQDLPLRDLNIENNLFSGPIPEKMLQIPNFRKDGNPFNSTVAPSRPPTSSVTPPPAPPFFGPRPVSGSSPVSRTPPSQHTPGKQADGPTALEDSNSGKKKSSTTKKIVWISIAGVLLFVILALVFLLFMPRCIKRRGEVDRIFKRHQVGAFRGNNREEARDNGTLALPTNQMEKDASVKPKEDHRSEMRRMGAIPQAQNEQERNKQRMSTIPRRDNHEIDMKKVIVKPIVPAEGTAVKASTKTAKPFTTARSFTIASLQQYTNSFSQENLIGAGMLGSVYRAQLPDGKLLAVKKLDKRASSQQKDDEFLELVNNIDRIRHANIVELKGYCAEHGQRLLIYEYCSNGTLQDMLHSDDELKNNLSWNTRIRMALGAARALEYLHEICQPPIVHRNFKSANILLDDDLAVSVSDCGLAPLISSGSVSQLSGHLLTAYGYGAPEFESGIYTCQSDVYSFGVVMLELLTGRKSYDRTRNRGEQFLVRWAIPQLHDIDALSRMVDPSLSGQYPAKSLSHFADIISRCVQSEPEFRPPMSEVVQDLVDMIRRERCSNESLGD</sequence>